<proteinExistence type="predicted"/>
<sequence length="414" mass="46326">MNTFGYTAPIFALPLELREQIYRDVLSSTEQGSDLLRTCRDIYTEAQKFLYQRNINFCGQSALFQWLDHVPAEFLSYVTQISLSVLDVDLSPLLKSKFEAYRSISPTRLHTWELYNREVERLRAALEKLPRIQAITIRALPGQRSYFYQEFLSKVLGMLSSLHSNLLDLRLGGNLNHQNLSFLSKLRRLQSFSFNGISSSSPMEMAGILASLDHLTHLSLVSQHGISECLLHHVSTTKQRSSSPDVIRTMEQLAPFFGTDRISASSPALAFTPEVLGAIHDHKTLNGLSISLSQTPDLQTLGSLEEYLGKASIEELELNWPDLDPDVLKQFDLLPESLKHLCVRSRSNADASAMLCSIVDFQKAGGLLQLRTVVLVRSAQSCKNSPSGRKDNEIGEAEVGDDVVSFQVHGEWKG</sequence>
<keyword evidence="2" id="KW-1185">Reference proteome</keyword>
<dbReference type="OrthoDB" id="4413570at2759"/>
<dbReference type="PANTHER" id="PTHR42085:SF1">
    <property type="entry name" value="F-BOX DOMAIN-CONTAINING PROTEIN"/>
    <property type="match status" value="1"/>
</dbReference>
<dbReference type="GeneID" id="54403608"/>
<name>A0A6A6AQI6_9PLEO</name>
<protein>
    <recommendedName>
        <fullName evidence="3">F-box domain-containing protein</fullName>
    </recommendedName>
</protein>
<gene>
    <name evidence="1" type="ORF">P153DRAFT_282099</name>
</gene>
<dbReference type="PANTHER" id="PTHR42085">
    <property type="entry name" value="F-BOX DOMAIN-CONTAINING PROTEIN"/>
    <property type="match status" value="1"/>
</dbReference>
<dbReference type="SUPFAM" id="SSF52047">
    <property type="entry name" value="RNI-like"/>
    <property type="match status" value="1"/>
</dbReference>
<dbReference type="RefSeq" id="XP_033527504.1">
    <property type="nucleotide sequence ID" value="XM_033663176.1"/>
</dbReference>
<dbReference type="EMBL" id="ML977499">
    <property type="protein sequence ID" value="KAF2133117.1"/>
    <property type="molecule type" value="Genomic_DNA"/>
</dbReference>
<evidence type="ECO:0008006" key="3">
    <source>
        <dbReference type="Google" id="ProtNLM"/>
    </source>
</evidence>
<dbReference type="Proteomes" id="UP000799771">
    <property type="component" value="Unassembled WGS sequence"/>
</dbReference>
<reference evidence="1" key="1">
    <citation type="journal article" date="2020" name="Stud. Mycol.">
        <title>101 Dothideomycetes genomes: a test case for predicting lifestyles and emergence of pathogens.</title>
        <authorList>
            <person name="Haridas S."/>
            <person name="Albert R."/>
            <person name="Binder M."/>
            <person name="Bloem J."/>
            <person name="Labutti K."/>
            <person name="Salamov A."/>
            <person name="Andreopoulos B."/>
            <person name="Baker S."/>
            <person name="Barry K."/>
            <person name="Bills G."/>
            <person name="Bluhm B."/>
            <person name="Cannon C."/>
            <person name="Castanera R."/>
            <person name="Culley D."/>
            <person name="Daum C."/>
            <person name="Ezra D."/>
            <person name="Gonzalez J."/>
            <person name="Henrissat B."/>
            <person name="Kuo A."/>
            <person name="Liang C."/>
            <person name="Lipzen A."/>
            <person name="Lutzoni F."/>
            <person name="Magnuson J."/>
            <person name="Mondo S."/>
            <person name="Nolan M."/>
            <person name="Ohm R."/>
            <person name="Pangilinan J."/>
            <person name="Park H.-J."/>
            <person name="Ramirez L."/>
            <person name="Alfaro M."/>
            <person name="Sun H."/>
            <person name="Tritt A."/>
            <person name="Yoshinaga Y."/>
            <person name="Zwiers L.-H."/>
            <person name="Turgeon B."/>
            <person name="Goodwin S."/>
            <person name="Spatafora J."/>
            <person name="Crous P."/>
            <person name="Grigoriev I."/>
        </authorList>
    </citation>
    <scope>NUCLEOTIDE SEQUENCE</scope>
    <source>
        <strain evidence="1">CBS 119687</strain>
    </source>
</reference>
<evidence type="ECO:0000313" key="2">
    <source>
        <dbReference type="Proteomes" id="UP000799771"/>
    </source>
</evidence>
<organism evidence="1 2">
    <name type="scientific">Dothidotthia symphoricarpi CBS 119687</name>
    <dbReference type="NCBI Taxonomy" id="1392245"/>
    <lineage>
        <taxon>Eukaryota</taxon>
        <taxon>Fungi</taxon>
        <taxon>Dikarya</taxon>
        <taxon>Ascomycota</taxon>
        <taxon>Pezizomycotina</taxon>
        <taxon>Dothideomycetes</taxon>
        <taxon>Pleosporomycetidae</taxon>
        <taxon>Pleosporales</taxon>
        <taxon>Dothidotthiaceae</taxon>
        <taxon>Dothidotthia</taxon>
    </lineage>
</organism>
<accession>A0A6A6AQI6</accession>
<dbReference type="AlphaFoldDB" id="A0A6A6AQI6"/>
<dbReference type="InterPro" id="IPR038883">
    <property type="entry name" value="AN11006-like"/>
</dbReference>
<evidence type="ECO:0000313" key="1">
    <source>
        <dbReference type="EMBL" id="KAF2133117.1"/>
    </source>
</evidence>